<evidence type="ECO:0000313" key="2">
    <source>
        <dbReference type="Proteomes" id="UP000005336"/>
    </source>
</evidence>
<evidence type="ECO:0000313" key="1">
    <source>
        <dbReference type="EMBL" id="EGZ46677.1"/>
    </source>
</evidence>
<proteinExistence type="predicted"/>
<dbReference type="EMBL" id="AGAZ01000045">
    <property type="protein sequence ID" value="EGZ46677.1"/>
    <property type="molecule type" value="Genomic_DNA"/>
</dbReference>
<dbReference type="PATRIC" id="fig|1030841.3.peg.1245"/>
<dbReference type="Proteomes" id="UP000005336">
    <property type="component" value="Unassembled WGS sequence"/>
</dbReference>
<dbReference type="HOGENOM" id="CLU_3313397_0_0_4"/>
<organism evidence="1 2">
    <name type="scientific">Neisseria wadsworthii 9715</name>
    <dbReference type="NCBI Taxonomy" id="1030841"/>
    <lineage>
        <taxon>Bacteria</taxon>
        <taxon>Pseudomonadati</taxon>
        <taxon>Pseudomonadota</taxon>
        <taxon>Betaproteobacteria</taxon>
        <taxon>Neisseriales</taxon>
        <taxon>Neisseriaceae</taxon>
        <taxon>Neisseria</taxon>
    </lineage>
</organism>
<comment type="caution">
    <text evidence="1">The sequence shown here is derived from an EMBL/GenBank/DDBJ whole genome shotgun (WGS) entry which is preliminary data.</text>
</comment>
<sequence length="39" mass="4473">MQCLSENPIDSVNGLSDRHCMIAGKNDIHKRWVNALYKD</sequence>
<keyword evidence="2" id="KW-1185">Reference proteome</keyword>
<name>G4CQA2_9NEIS</name>
<protein>
    <submittedName>
        <fullName evidence="1">Uncharacterized protein</fullName>
    </submittedName>
</protein>
<accession>G4CQA2</accession>
<reference evidence="1 2" key="1">
    <citation type="submission" date="2011-06" db="EMBL/GenBank/DDBJ databases">
        <authorList>
            <person name="Muzny D."/>
            <person name="Qin X."/>
            <person name="Deng J."/>
            <person name="Jiang H."/>
            <person name="Liu Y."/>
            <person name="Qu J."/>
            <person name="Song X.-Z."/>
            <person name="Zhang L."/>
            <person name="Thornton R."/>
            <person name="Coyle M."/>
            <person name="Francisco L."/>
            <person name="Jackson L."/>
            <person name="Javaid M."/>
            <person name="Korchina V."/>
            <person name="Kovar C."/>
            <person name="Mata R."/>
            <person name="Mathew T."/>
            <person name="Ngo R."/>
            <person name="Nguyen L."/>
            <person name="Nguyen N."/>
            <person name="Okwuonu G."/>
            <person name="Ongeri F."/>
            <person name="Pham C."/>
            <person name="Simmons D."/>
            <person name="Wilczek-Boney K."/>
            <person name="Hale W."/>
            <person name="Jakkamsetti A."/>
            <person name="Pham P."/>
            <person name="Ruth R."/>
            <person name="San Lucas F."/>
            <person name="Warren J."/>
            <person name="Zhang J."/>
            <person name="Zhao Z."/>
            <person name="Zhou C."/>
            <person name="Zhu D."/>
            <person name="Lee S."/>
            <person name="Bess C."/>
            <person name="Blankenburg K."/>
            <person name="Forbes L."/>
            <person name="Fu Q."/>
            <person name="Gubbala S."/>
            <person name="Hirani K."/>
            <person name="Jayaseelan J.C."/>
            <person name="Lara F."/>
            <person name="Munidasa M."/>
            <person name="Palculict T."/>
            <person name="Patil S."/>
            <person name="Pu L.-L."/>
            <person name="Saada N."/>
            <person name="Tang L."/>
            <person name="Weissenberger G."/>
            <person name="Zhu Y."/>
            <person name="Hemphill L."/>
            <person name="Shang Y."/>
            <person name="Youmans B."/>
            <person name="Ayvaz T."/>
            <person name="Ross M."/>
            <person name="Santibanez J."/>
            <person name="Aqrawi P."/>
            <person name="Gross S."/>
            <person name="Joshi V."/>
            <person name="Fowler G."/>
            <person name="Nazareth L."/>
            <person name="Reid J."/>
            <person name="Worley K."/>
            <person name="Petrosino J."/>
            <person name="Highlander S."/>
            <person name="Gibbs R."/>
        </authorList>
    </citation>
    <scope>NUCLEOTIDE SEQUENCE [LARGE SCALE GENOMIC DNA]</scope>
    <source>
        <strain evidence="1 2">9715</strain>
    </source>
</reference>
<dbReference type="AlphaFoldDB" id="G4CQA2"/>
<gene>
    <name evidence="1" type="ORF">HMPREF9370_1262</name>
</gene>